<keyword evidence="2" id="KW-0274">FAD</keyword>
<dbReference type="GeneID" id="98146780"/>
<dbReference type="InterPro" id="IPR002938">
    <property type="entry name" value="FAD-bd"/>
</dbReference>
<feature type="domain" description="FAD-binding" evidence="4">
    <location>
        <begin position="76"/>
        <end position="138"/>
    </location>
</feature>
<dbReference type="PANTHER" id="PTHR43876:SF7">
    <property type="entry name" value="UBIQUINONE BIOSYNTHESIS MONOOXYGENASE COQ6, MITOCHONDRIAL"/>
    <property type="match status" value="1"/>
</dbReference>
<dbReference type="InterPro" id="IPR036188">
    <property type="entry name" value="FAD/NAD-bd_sf"/>
</dbReference>
<dbReference type="InterPro" id="IPR051205">
    <property type="entry name" value="UbiH/COQ6_monooxygenase"/>
</dbReference>
<evidence type="ECO:0000259" key="4">
    <source>
        <dbReference type="Pfam" id="PF01494"/>
    </source>
</evidence>
<evidence type="ECO:0000313" key="5">
    <source>
        <dbReference type="EMBL" id="KAL2861194.1"/>
    </source>
</evidence>
<protein>
    <recommendedName>
        <fullName evidence="4">FAD-binding domain-containing protein</fullName>
    </recommendedName>
</protein>
<organism evidence="5 6">
    <name type="scientific">Aspergillus lucknowensis</name>
    <dbReference type="NCBI Taxonomy" id="176173"/>
    <lineage>
        <taxon>Eukaryota</taxon>
        <taxon>Fungi</taxon>
        <taxon>Dikarya</taxon>
        <taxon>Ascomycota</taxon>
        <taxon>Pezizomycotina</taxon>
        <taxon>Eurotiomycetes</taxon>
        <taxon>Eurotiomycetidae</taxon>
        <taxon>Eurotiales</taxon>
        <taxon>Aspergillaceae</taxon>
        <taxon>Aspergillus</taxon>
        <taxon>Aspergillus subgen. Nidulantes</taxon>
    </lineage>
</organism>
<sequence>MEETTVLIIGAGPSGLALGALLARMQIKQDIGVLHFHRGNFRQPTFMNFDITVDWAEQAVSNNVTQFQPNYEREIRSLIARSYSHTCTVRPGCEAIACEERDDHSTVEYVARDGSHHFVRAAWLVGADGKRGVVRKKFLEPQGIRQVDGFYKYVGTWVAANLHITIPTPKSHPDFPLWQLGYTPQEVHDIFWPSGFHFCNSAHRPAVSGRFGPPDSGFWRHEYSVEPGDAQDDVEGGFWRQFGPWTAIPGSRFSPALRPRTVEFPRDCIKLIRCRPFTFATKIVNRWFSRRTMLIGDAAHVFPPFGGQGIAAGIRDAQALSWRLALMTNLRVSPAVRERILNGWAQERRHAWTAATLATKLNGSIVNDRSLLGGWVYRACMRLIWWFPSLAWLRTRRAFRDKLVYNAGTCPDGFFVEEKGGGRKVAQVWVRRGGEVPVLSDTVFLRNLPRLGLVVFVRSAADAEAAVQGVEAAIRESGVSAELLTAMDATYYCLDVGSVPTLKKMGVEDQTYCPCKEEELREEGIRPIKGYRDTAVQDRYASSTRYVLVRPDFFVHSLAVDRKELRACLEAVNQYFSDL</sequence>
<dbReference type="Pfam" id="PF01494">
    <property type="entry name" value="FAD_binding_3"/>
    <property type="match status" value="2"/>
</dbReference>
<gene>
    <name evidence="5" type="ORF">BJX67DRAFT_375520</name>
</gene>
<feature type="domain" description="FAD-binding" evidence="4">
    <location>
        <begin position="271"/>
        <end position="329"/>
    </location>
</feature>
<dbReference type="Gene3D" id="3.50.50.60">
    <property type="entry name" value="FAD/NAD(P)-binding domain"/>
    <property type="match status" value="3"/>
</dbReference>
<evidence type="ECO:0000313" key="6">
    <source>
        <dbReference type="Proteomes" id="UP001610432"/>
    </source>
</evidence>
<evidence type="ECO:0000256" key="1">
    <source>
        <dbReference type="ARBA" id="ARBA00022630"/>
    </source>
</evidence>
<accession>A0ABR4LAL4</accession>
<dbReference type="Proteomes" id="UP001610432">
    <property type="component" value="Unassembled WGS sequence"/>
</dbReference>
<proteinExistence type="predicted"/>
<comment type="caution">
    <text evidence="5">The sequence shown here is derived from an EMBL/GenBank/DDBJ whole genome shotgun (WGS) entry which is preliminary data.</text>
</comment>
<dbReference type="EMBL" id="JBFXLQ010000073">
    <property type="protein sequence ID" value="KAL2861194.1"/>
    <property type="molecule type" value="Genomic_DNA"/>
</dbReference>
<evidence type="ECO:0000256" key="3">
    <source>
        <dbReference type="ARBA" id="ARBA00023002"/>
    </source>
</evidence>
<reference evidence="5 6" key="1">
    <citation type="submission" date="2024-07" db="EMBL/GenBank/DDBJ databases">
        <title>Section-level genome sequencing and comparative genomics of Aspergillus sections Usti and Cavernicolus.</title>
        <authorList>
            <consortium name="Lawrence Berkeley National Laboratory"/>
            <person name="Nybo J.L."/>
            <person name="Vesth T.C."/>
            <person name="Theobald S."/>
            <person name="Frisvad J.C."/>
            <person name="Larsen T.O."/>
            <person name="Kjaerboelling I."/>
            <person name="Rothschild-Mancinelli K."/>
            <person name="Lyhne E.K."/>
            <person name="Kogle M.E."/>
            <person name="Barry K."/>
            <person name="Clum A."/>
            <person name="Na H."/>
            <person name="Ledsgaard L."/>
            <person name="Lin J."/>
            <person name="Lipzen A."/>
            <person name="Kuo A."/>
            <person name="Riley R."/>
            <person name="Mondo S."/>
            <person name="Labutti K."/>
            <person name="Haridas S."/>
            <person name="Pangalinan J."/>
            <person name="Salamov A.A."/>
            <person name="Simmons B.A."/>
            <person name="Magnuson J.K."/>
            <person name="Chen J."/>
            <person name="Drula E."/>
            <person name="Henrissat B."/>
            <person name="Wiebenga A."/>
            <person name="Lubbers R.J."/>
            <person name="Gomes A.C."/>
            <person name="Macurrencykelacurrency M.R."/>
            <person name="Stajich J."/>
            <person name="Grigoriev I.V."/>
            <person name="Mortensen U.H."/>
            <person name="De Vries R.P."/>
            <person name="Baker S.E."/>
            <person name="Andersen M.R."/>
        </authorList>
    </citation>
    <scope>NUCLEOTIDE SEQUENCE [LARGE SCALE GENOMIC DNA]</scope>
    <source>
        <strain evidence="5 6">CBS 449.75</strain>
    </source>
</reference>
<evidence type="ECO:0000256" key="2">
    <source>
        <dbReference type="ARBA" id="ARBA00022827"/>
    </source>
</evidence>
<dbReference type="SUPFAM" id="SSF51905">
    <property type="entry name" value="FAD/NAD(P)-binding domain"/>
    <property type="match status" value="1"/>
</dbReference>
<dbReference type="PANTHER" id="PTHR43876">
    <property type="entry name" value="UBIQUINONE BIOSYNTHESIS MONOOXYGENASE COQ6, MITOCHONDRIAL"/>
    <property type="match status" value="1"/>
</dbReference>
<dbReference type="PRINTS" id="PR00420">
    <property type="entry name" value="RNGMNOXGNASE"/>
</dbReference>
<name>A0ABR4LAL4_9EURO</name>
<dbReference type="RefSeq" id="XP_070881088.1">
    <property type="nucleotide sequence ID" value="XM_071031708.1"/>
</dbReference>
<keyword evidence="6" id="KW-1185">Reference proteome</keyword>
<keyword evidence="1" id="KW-0285">Flavoprotein</keyword>
<keyword evidence="3" id="KW-0560">Oxidoreductase</keyword>